<dbReference type="Gene3D" id="1.10.150.130">
    <property type="match status" value="1"/>
</dbReference>
<protein>
    <recommendedName>
        <fullName evidence="2">Integrase SAM-like N-terminal domain-containing protein</fullName>
    </recommendedName>
</protein>
<name>X1CZ09_9ZZZZ</name>
<dbReference type="InterPro" id="IPR010998">
    <property type="entry name" value="Integrase_recombinase_N"/>
</dbReference>
<evidence type="ECO:0000313" key="3">
    <source>
        <dbReference type="EMBL" id="GAH13771.1"/>
    </source>
</evidence>
<evidence type="ECO:0000256" key="1">
    <source>
        <dbReference type="ARBA" id="ARBA00023125"/>
    </source>
</evidence>
<dbReference type="InterPro" id="IPR004107">
    <property type="entry name" value="Integrase_SAM-like_N"/>
</dbReference>
<keyword evidence="1" id="KW-0238">DNA-binding</keyword>
<dbReference type="Pfam" id="PF13495">
    <property type="entry name" value="Phage_int_SAM_4"/>
    <property type="match status" value="1"/>
</dbReference>
<proteinExistence type="predicted"/>
<feature type="non-terminal residue" evidence="3">
    <location>
        <position position="89"/>
    </location>
</feature>
<dbReference type="AlphaFoldDB" id="X1CZ09"/>
<reference evidence="3" key="1">
    <citation type="journal article" date="2014" name="Front. Microbiol.">
        <title>High frequency of phylogenetically diverse reductive dehalogenase-homologous genes in deep subseafloor sedimentary metagenomes.</title>
        <authorList>
            <person name="Kawai M."/>
            <person name="Futagami T."/>
            <person name="Toyoda A."/>
            <person name="Takaki Y."/>
            <person name="Nishi S."/>
            <person name="Hori S."/>
            <person name="Arai W."/>
            <person name="Tsubouchi T."/>
            <person name="Morono Y."/>
            <person name="Uchiyama I."/>
            <person name="Ito T."/>
            <person name="Fujiyama A."/>
            <person name="Inagaki F."/>
            <person name="Takami H."/>
        </authorList>
    </citation>
    <scope>NUCLEOTIDE SEQUENCE</scope>
    <source>
        <strain evidence="3">Expedition CK06-06</strain>
    </source>
</reference>
<gene>
    <name evidence="3" type="ORF">S01H4_60108</name>
</gene>
<evidence type="ECO:0000259" key="2">
    <source>
        <dbReference type="Pfam" id="PF13495"/>
    </source>
</evidence>
<accession>X1CZ09</accession>
<dbReference type="GO" id="GO:0015074">
    <property type="term" value="P:DNA integration"/>
    <property type="evidence" value="ECO:0007669"/>
    <property type="project" value="InterPro"/>
</dbReference>
<organism evidence="3">
    <name type="scientific">marine sediment metagenome</name>
    <dbReference type="NCBI Taxonomy" id="412755"/>
    <lineage>
        <taxon>unclassified sequences</taxon>
        <taxon>metagenomes</taxon>
        <taxon>ecological metagenomes</taxon>
    </lineage>
</organism>
<comment type="caution">
    <text evidence="3">The sequence shown here is derived from an EMBL/GenBank/DDBJ whole genome shotgun (WGS) entry which is preliminary data.</text>
</comment>
<dbReference type="GO" id="GO:0003677">
    <property type="term" value="F:DNA binding"/>
    <property type="evidence" value="ECO:0007669"/>
    <property type="project" value="UniProtKB-KW"/>
</dbReference>
<dbReference type="EMBL" id="BART01035368">
    <property type="protein sequence ID" value="GAH13771.1"/>
    <property type="molecule type" value="Genomic_DNA"/>
</dbReference>
<sequence length="89" mass="10345">MAKHVENTRNRLVASNRAKSTVDGYTYGVKQLALFCNRPLESIEIENVYAFLVYLKEERGLSRDTMRISACGIKYLYNHIIKRDEMVND</sequence>
<feature type="domain" description="Integrase SAM-like N-terminal" evidence="2">
    <location>
        <begin position="8"/>
        <end position="84"/>
    </location>
</feature>